<protein>
    <submittedName>
        <fullName evidence="1">Uncharacterized protein</fullName>
    </submittedName>
</protein>
<dbReference type="EMBL" id="JAPFRF010000008">
    <property type="protein sequence ID" value="KAJ7324793.1"/>
    <property type="molecule type" value="Genomic_DNA"/>
</dbReference>
<evidence type="ECO:0000313" key="1">
    <source>
        <dbReference type="EMBL" id="KAJ7324793.1"/>
    </source>
</evidence>
<accession>A0A9Q1B0B2</accession>
<dbReference type="Proteomes" id="UP001142489">
    <property type="component" value="Unassembled WGS sequence"/>
</dbReference>
<sequence length="184" mass="20815">MGIANEPHCFHTDDPTGCQQSVDSARGVPQVCIRRQSFYEKILDQLLNTDPGRQGGLNGLLVLPVGEERERRRESTWTIQNPNAIVSQSDVPYVNQEVTDVHADNKEVEFSCIKPNAEFRQKQLSKLHWLNKNFISATNVPEYLSFKVSLHESHKTPNTSFDENHNIATGACKGRMIQPKQENS</sequence>
<comment type="caution">
    <text evidence="1">The sequence shown here is derived from an EMBL/GenBank/DDBJ whole genome shotgun (WGS) entry which is preliminary data.</text>
</comment>
<gene>
    <name evidence="1" type="ORF">JRQ81_017813</name>
</gene>
<organism evidence="1 2">
    <name type="scientific">Phrynocephalus forsythii</name>
    <dbReference type="NCBI Taxonomy" id="171643"/>
    <lineage>
        <taxon>Eukaryota</taxon>
        <taxon>Metazoa</taxon>
        <taxon>Chordata</taxon>
        <taxon>Craniata</taxon>
        <taxon>Vertebrata</taxon>
        <taxon>Euteleostomi</taxon>
        <taxon>Lepidosauria</taxon>
        <taxon>Squamata</taxon>
        <taxon>Bifurcata</taxon>
        <taxon>Unidentata</taxon>
        <taxon>Episquamata</taxon>
        <taxon>Toxicofera</taxon>
        <taxon>Iguania</taxon>
        <taxon>Acrodonta</taxon>
        <taxon>Agamidae</taxon>
        <taxon>Agaminae</taxon>
        <taxon>Phrynocephalus</taxon>
    </lineage>
</organism>
<keyword evidence="2" id="KW-1185">Reference proteome</keyword>
<dbReference type="AlphaFoldDB" id="A0A9Q1B0B2"/>
<evidence type="ECO:0000313" key="2">
    <source>
        <dbReference type="Proteomes" id="UP001142489"/>
    </source>
</evidence>
<reference evidence="1" key="1">
    <citation type="journal article" date="2023" name="DNA Res.">
        <title>Chromosome-level genome assembly of Phrynocephalus forsythii using third-generation DNA sequencing and Hi-C analysis.</title>
        <authorList>
            <person name="Qi Y."/>
            <person name="Zhao W."/>
            <person name="Zhao Y."/>
            <person name="Niu C."/>
            <person name="Cao S."/>
            <person name="Zhang Y."/>
        </authorList>
    </citation>
    <scope>NUCLEOTIDE SEQUENCE</scope>
    <source>
        <tissue evidence="1">Muscle</tissue>
    </source>
</reference>
<name>A0A9Q1B0B2_9SAUR</name>
<proteinExistence type="predicted"/>